<feature type="compositionally biased region" description="Polar residues" evidence="4">
    <location>
        <begin position="1606"/>
        <end position="1625"/>
    </location>
</feature>
<comment type="subcellular location">
    <subcellularLocation>
        <location evidence="1">Endoplasmic reticulum</location>
    </subcellularLocation>
</comment>
<evidence type="ECO:0000256" key="3">
    <source>
        <dbReference type="ARBA" id="ARBA00023002"/>
    </source>
</evidence>
<name>A0A5J5ASG1_9ASTE</name>
<feature type="compositionally biased region" description="Basic and acidic residues" evidence="4">
    <location>
        <begin position="1444"/>
        <end position="1453"/>
    </location>
</feature>
<dbReference type="SUPFAM" id="SSF51735">
    <property type="entry name" value="NAD(P)-binding Rossmann-fold domains"/>
    <property type="match status" value="2"/>
</dbReference>
<reference evidence="6 7" key="1">
    <citation type="submission" date="2019-09" db="EMBL/GenBank/DDBJ databases">
        <title>A chromosome-level genome assembly of the Chinese tupelo Nyssa sinensis.</title>
        <authorList>
            <person name="Yang X."/>
            <person name="Kang M."/>
            <person name="Yang Y."/>
            <person name="Xiong H."/>
            <person name="Wang M."/>
            <person name="Zhang Z."/>
            <person name="Wang Z."/>
            <person name="Wu H."/>
            <person name="Ma T."/>
            <person name="Liu J."/>
            <person name="Xi Z."/>
        </authorList>
    </citation>
    <scope>NUCLEOTIDE SEQUENCE [LARGE SCALE GENOMIC DNA]</scope>
    <source>
        <strain evidence="6">J267</strain>
        <tissue evidence="6">Leaf</tissue>
    </source>
</reference>
<keyword evidence="7" id="KW-1185">Reference proteome</keyword>
<accession>A0A5J5ASG1</accession>
<sequence length="1710" mass="187563">MLSTCIEHLKTQPLWIILLSSLGFLSLFKHLTSLLRWLFITIIRPPKNLKNYGSWALITGSTSGIGKAFAVELAGKGLNLILVARNSQKLKAVSNEIQAKHPRTQIKLVVLDFSGDLPAGVREIEEAVKGLDVGVLINNVGVTYQAARFFHEVEEEVWMNVFSRCLYIEYKGRGIDVQCQVPLYVSTKMASKIASVEKSSLFIPSAEDYARAAVRQIGYEARCTPYWAHSLQWFFAALLPEAVLDSWRLSIGIHRRGKDGIGKSLAFELASKGLNLVLVGRNPSKLEVTSNEILERNGGQVKIRTVIIDFAKLSGEEIAKRIEEGIKGLDVGVLVNNVGLANPYARFFHEADLEMTKSILRVNIEGTTWVTLAVLPGMLKKKRGAIVNIGSGSCVAVPSWPLYTIYAATKAYITMFSKSISVEYKQHGIDIQCQIPLLVATKMAAIKRSSFFVPSAETYSKASLRAIGYEQVCVPYWPHHVQWRLLHVLPDAYLNWSHESDSDGTTTTAAYNTVFIDTSLDTHLAMIVSDADTVAHLKNKIVFEHPQCFPKIGEIKIHALKVKLKGYFYHLSDSMLVKSAFEGAKKNWFLSVDASSLDEHNENLYSCKPDTGNQLALLSNTNYPSSDRNNLLPVGPSSRLLIIEGTEVTGVNFECKNENSKNRICDVQCNHSLEEAPQSGHTARKQRKRESKDGTGDPLRENKALVSNSGEDTSKPKTLFPESSMEDKKKGRNATSDCLFTELPEDVHLINNLNSGKSKKKSSAPHEQIVSALLSSLHNVGEESFKEDEEINPKDSRRKKRKRESKGGIGNPLKENKALVSNSGEDTSMPEILFPESFVEDKKKGRNATSDCLFTELPDDVHLINSSISGKSKKKRKKKSSAPYEQIVSAVLSSLHNVGEEGFKEDGKFNLKDSGGVSDAPVVPGENIRHATLPKHMGISQEESHCEPVQEVVEGNKVPCSSIGINTSKPDAGTVKGKEDAPEVAAGFGVKGMKNSKKHRAHDVKGVPPLLVGELDNLNKDVTQSGHENIIPGDGNFGTNQTDKIEEENELSQNHGPEVLHSEKSKHINLSEADRNIKETAISAMLSDANIVMEFGSSAGERRKKKRAEKFVARGQVTSDTKRASLVPHPAFNDRPNSEAKKEESTLSQTGRAKISRPNKVDTSFMVADGEGDDANGNEAESLMLTQINKTQENVENMDKKLRQNSKKNRSTTKEQGNEVESLQLSQSDKIQGNGENVDDKLRKKTKKNKKSTGKCLPDFKEQEVGAEELTSSNDRMTEVDTPSKTTKKTRSVKTSAVNQSTGSELELEKNIHTESGSFHPQQASMTLLSSQVPSSQTLEGNSKGRLSEANIVNNALKNGCMDDPNDRMEDSKSEGDKINFRDYFVPAGHQDKVAPAEVLGDKVNKAKRSDTQPKSSKNTKKPIFSVGTSPDIEFSLKVNENQGSEKKSHDRNSFSIQLQKSLMKDERNEVMLQSNKKSSKVSGNEGQAPCSQDVDKIKSISQEDKQPDVVNGSGINGSAPAYLKENGESSASSSSNSESSDKAVQKRRDNGRRSSLGPRVTVAKASGKNNDEDVTSSQCEKSLLATPGAIFRDGSSKSTEDENEAVNSDASTRTPSDNSSLSGNSERESKLSLESLRNVTSGSHSTKEKEVGGKDIRKSILSSSKNITTNMILKSSSKFKKAKLKASQSQLEANESQPVDFVPDSQANL</sequence>
<dbReference type="InterPro" id="IPR020904">
    <property type="entry name" value="Sc_DH/Rdtase_CS"/>
</dbReference>
<feature type="compositionally biased region" description="Polar residues" evidence="4">
    <location>
        <begin position="1314"/>
        <end position="1341"/>
    </location>
</feature>
<evidence type="ECO:0000256" key="2">
    <source>
        <dbReference type="ARBA" id="ARBA00022857"/>
    </source>
</evidence>
<evidence type="ECO:0000256" key="1">
    <source>
        <dbReference type="ARBA" id="ARBA00004240"/>
    </source>
</evidence>
<gene>
    <name evidence="6" type="ORF">F0562_033218</name>
</gene>
<feature type="compositionally biased region" description="Basic residues" evidence="4">
    <location>
        <begin position="1243"/>
        <end position="1253"/>
    </location>
</feature>
<keyword evidence="5" id="KW-1133">Transmembrane helix</keyword>
<feature type="compositionally biased region" description="Basic and acidic residues" evidence="4">
    <location>
        <begin position="1390"/>
        <end position="1412"/>
    </location>
</feature>
<evidence type="ECO:0000256" key="5">
    <source>
        <dbReference type="SAM" id="Phobius"/>
    </source>
</evidence>
<feature type="compositionally biased region" description="Low complexity" evidence="4">
    <location>
        <begin position="1529"/>
        <end position="1539"/>
    </location>
</feature>
<evidence type="ECO:0000313" key="6">
    <source>
        <dbReference type="EMBL" id="KAA8533249.1"/>
    </source>
</evidence>
<proteinExistence type="predicted"/>
<dbReference type="OrthoDB" id="1093005at2759"/>
<feature type="compositionally biased region" description="Basic and acidic residues" evidence="4">
    <location>
        <begin position="1646"/>
        <end position="1659"/>
    </location>
</feature>
<evidence type="ECO:0008006" key="8">
    <source>
        <dbReference type="Google" id="ProtNLM"/>
    </source>
</evidence>
<dbReference type="Proteomes" id="UP000325577">
    <property type="component" value="Linkage Group LG19"/>
</dbReference>
<feature type="compositionally biased region" description="Basic and acidic residues" evidence="4">
    <location>
        <begin position="1136"/>
        <end position="1145"/>
    </location>
</feature>
<feature type="region of interest" description="Disordered" evidence="4">
    <location>
        <begin position="1390"/>
        <end position="1660"/>
    </location>
</feature>
<keyword evidence="5" id="KW-0812">Transmembrane</keyword>
<feature type="region of interest" description="Disordered" evidence="4">
    <location>
        <begin position="1099"/>
        <end position="1162"/>
    </location>
</feature>
<dbReference type="GO" id="GO:0005783">
    <property type="term" value="C:endoplasmic reticulum"/>
    <property type="evidence" value="ECO:0007669"/>
    <property type="project" value="UniProtKB-SubCell"/>
</dbReference>
<evidence type="ECO:0000313" key="7">
    <source>
        <dbReference type="Proteomes" id="UP000325577"/>
    </source>
</evidence>
<feature type="region of interest" description="Disordered" evidence="4">
    <location>
        <begin position="781"/>
        <end position="827"/>
    </location>
</feature>
<dbReference type="InterPro" id="IPR036291">
    <property type="entry name" value="NAD(P)-bd_dom_sf"/>
</dbReference>
<organism evidence="6 7">
    <name type="scientific">Nyssa sinensis</name>
    <dbReference type="NCBI Taxonomy" id="561372"/>
    <lineage>
        <taxon>Eukaryota</taxon>
        <taxon>Viridiplantae</taxon>
        <taxon>Streptophyta</taxon>
        <taxon>Embryophyta</taxon>
        <taxon>Tracheophyta</taxon>
        <taxon>Spermatophyta</taxon>
        <taxon>Magnoliopsida</taxon>
        <taxon>eudicotyledons</taxon>
        <taxon>Gunneridae</taxon>
        <taxon>Pentapetalae</taxon>
        <taxon>asterids</taxon>
        <taxon>Cornales</taxon>
        <taxon>Nyssaceae</taxon>
        <taxon>Nyssa</taxon>
    </lineage>
</organism>
<dbReference type="InterPro" id="IPR002347">
    <property type="entry name" value="SDR_fam"/>
</dbReference>
<feature type="compositionally biased region" description="Basic and acidic residues" evidence="4">
    <location>
        <begin position="1494"/>
        <end position="1508"/>
    </location>
</feature>
<evidence type="ECO:0000256" key="4">
    <source>
        <dbReference type="SAM" id="MobiDB-lite"/>
    </source>
</evidence>
<feature type="region of interest" description="Disordered" evidence="4">
    <location>
        <begin position="1190"/>
        <end position="1346"/>
    </location>
</feature>
<feature type="transmembrane region" description="Helical" evidence="5">
    <location>
        <begin position="12"/>
        <end position="39"/>
    </location>
</feature>
<dbReference type="FunFam" id="3.40.50.720:FF:000137">
    <property type="entry name" value="Hydroxysteroid (17-beta) dehydrogenase 3"/>
    <property type="match status" value="1"/>
</dbReference>
<dbReference type="Gene3D" id="3.40.50.720">
    <property type="entry name" value="NAD(P)-binding Rossmann-like Domain"/>
    <property type="match status" value="2"/>
</dbReference>
<keyword evidence="2" id="KW-0521">NADP</keyword>
<dbReference type="PANTHER" id="PTHR43899:SF25">
    <property type="entry name" value="ENOYL-(ACYL CARRIER) REDUCTASE"/>
    <property type="match status" value="1"/>
</dbReference>
<keyword evidence="3" id="KW-0560">Oxidoreductase</keyword>
<dbReference type="GO" id="GO:0045703">
    <property type="term" value="F:ketoreductase activity"/>
    <property type="evidence" value="ECO:0007669"/>
    <property type="project" value="TreeGrafter"/>
</dbReference>
<dbReference type="PROSITE" id="PS00061">
    <property type="entry name" value="ADH_SHORT"/>
    <property type="match status" value="1"/>
</dbReference>
<feature type="compositionally biased region" description="Polar residues" evidence="4">
    <location>
        <begin position="1472"/>
        <end position="1486"/>
    </location>
</feature>
<protein>
    <recommendedName>
        <fullName evidence="8">Very-long-chain 3-oxoacyl-CoA reductase</fullName>
    </recommendedName>
</protein>
<dbReference type="PRINTS" id="PR00080">
    <property type="entry name" value="SDRFAMILY"/>
</dbReference>
<dbReference type="CDD" id="cd05356">
    <property type="entry name" value="17beta-HSD1_like_SDR_c"/>
    <property type="match status" value="2"/>
</dbReference>
<feature type="compositionally biased region" description="Basic and acidic residues" evidence="4">
    <location>
        <begin position="1540"/>
        <end position="1553"/>
    </location>
</feature>
<feature type="region of interest" description="Disordered" evidence="4">
    <location>
        <begin position="676"/>
        <end position="732"/>
    </location>
</feature>
<dbReference type="PANTHER" id="PTHR43899">
    <property type="entry name" value="RH59310P"/>
    <property type="match status" value="1"/>
</dbReference>
<feature type="compositionally biased region" description="Basic and acidic residues" evidence="4">
    <location>
        <begin position="690"/>
        <end position="703"/>
    </location>
</feature>
<dbReference type="EMBL" id="CM018042">
    <property type="protein sequence ID" value="KAA8533249.1"/>
    <property type="molecule type" value="Genomic_DNA"/>
</dbReference>
<dbReference type="InterPro" id="IPR051019">
    <property type="entry name" value="VLCFA-Steroid_DH"/>
</dbReference>
<keyword evidence="5" id="KW-0472">Membrane</keyword>
<dbReference type="Pfam" id="PF00106">
    <property type="entry name" value="adh_short"/>
    <property type="match status" value="2"/>
</dbReference>
<dbReference type="PRINTS" id="PR00081">
    <property type="entry name" value="GDHRDH"/>
</dbReference>
<feature type="compositionally biased region" description="Polar residues" evidence="4">
    <location>
        <begin position="1219"/>
        <end position="1235"/>
    </location>
</feature>
<feature type="region of interest" description="Disordered" evidence="4">
    <location>
        <begin position="1687"/>
        <end position="1710"/>
    </location>
</feature>